<keyword evidence="1" id="KW-0808">Transferase</keyword>
<keyword evidence="1" id="KW-0489">Methyltransferase</keyword>
<organism evidence="1 2">
    <name type="scientific">Schaalia odontolytica</name>
    <dbReference type="NCBI Taxonomy" id="1660"/>
    <lineage>
        <taxon>Bacteria</taxon>
        <taxon>Bacillati</taxon>
        <taxon>Actinomycetota</taxon>
        <taxon>Actinomycetes</taxon>
        <taxon>Actinomycetales</taxon>
        <taxon>Actinomycetaceae</taxon>
        <taxon>Schaalia</taxon>
    </lineage>
</organism>
<evidence type="ECO:0000313" key="1">
    <source>
        <dbReference type="EMBL" id="KSW10624.1"/>
    </source>
</evidence>
<accession>A0A0V8RR58</accession>
<dbReference type="OrthoDB" id="8221452at2"/>
<name>A0A0V8RR58_9ACTO</name>
<dbReference type="GO" id="GO:0032259">
    <property type="term" value="P:methylation"/>
    <property type="evidence" value="ECO:0007669"/>
    <property type="project" value="UniProtKB-KW"/>
</dbReference>
<reference evidence="1 2" key="1">
    <citation type="submission" date="2015-10" db="EMBL/GenBank/DDBJ databases">
        <title>Draft Genome of Actinomyces odontolyticus subsp. actinosynbacter strain XH001.</title>
        <authorList>
            <person name="Mclean J.S."/>
            <person name="He X."/>
        </authorList>
    </citation>
    <scope>NUCLEOTIDE SEQUENCE [LARGE SCALE GENOMIC DNA]</scope>
    <source>
        <strain evidence="1 2">XH001</strain>
    </source>
</reference>
<protein>
    <submittedName>
        <fullName evidence="1">SAM-dependent methyltransferase</fullName>
    </submittedName>
</protein>
<proteinExistence type="predicted"/>
<dbReference type="Proteomes" id="UP000054686">
    <property type="component" value="Unassembled WGS sequence"/>
</dbReference>
<dbReference type="RefSeq" id="WP_060567478.1">
    <property type="nucleotide sequence ID" value="NZ_CP040006.1"/>
</dbReference>
<dbReference type="Gene3D" id="3.40.50.150">
    <property type="entry name" value="Vaccinia Virus protein VP39"/>
    <property type="match status" value="1"/>
</dbReference>
<dbReference type="AlphaFoldDB" id="A0A0V8RR58"/>
<comment type="caution">
    <text evidence="1">The sequence shown here is derived from an EMBL/GenBank/DDBJ whole genome shotgun (WGS) entry which is preliminary data.</text>
</comment>
<dbReference type="CDD" id="cd02440">
    <property type="entry name" value="AdoMet_MTases"/>
    <property type="match status" value="1"/>
</dbReference>
<evidence type="ECO:0000313" key="2">
    <source>
        <dbReference type="Proteomes" id="UP000054686"/>
    </source>
</evidence>
<sequence>MVTVSTMARSSSSRDVSFDTDFGPARIRWDGPRATLFLGDVESSAVDTSDPTYLEFEYMQHMDAVVSSLWGPQDRFRALHVGGAACALACAWSSSRPNSRHVAVEVDRLLAEQVREHFPIPKAPQVKIRVGDGRAVLDEAREGSFDVIVRDAFASGVTPDHLRTVECADRARRTLTASGVYLVNCAHGGPANARQDVAALQEVFPFVASIQDPKVGRGGRRGNVVALASAADVVDVDQIDRALRTLPLPARITRPADLTRWVAGTPALTDSLVGYPQAD</sequence>
<dbReference type="InterPro" id="IPR029063">
    <property type="entry name" value="SAM-dependent_MTases_sf"/>
</dbReference>
<dbReference type="NCBIfam" id="NF037959">
    <property type="entry name" value="MFS_SpdSyn"/>
    <property type="match status" value="1"/>
</dbReference>
<dbReference type="EMBL" id="LLVT01000003">
    <property type="protein sequence ID" value="KSW10624.1"/>
    <property type="molecule type" value="Genomic_DNA"/>
</dbReference>
<dbReference type="GO" id="GO:0008168">
    <property type="term" value="F:methyltransferase activity"/>
    <property type="evidence" value="ECO:0007669"/>
    <property type="project" value="UniProtKB-KW"/>
</dbReference>
<dbReference type="SUPFAM" id="SSF53335">
    <property type="entry name" value="S-adenosyl-L-methionine-dependent methyltransferases"/>
    <property type="match status" value="1"/>
</dbReference>
<gene>
    <name evidence="1" type="ORF">APY09_09005</name>
</gene>